<dbReference type="STRING" id="590646.G3BC79"/>
<dbReference type="PANTHER" id="PTHR31303">
    <property type="entry name" value="CTP-DEPENDENT DIACYLGLYCEROL KINASE 1"/>
    <property type="match status" value="1"/>
</dbReference>
<dbReference type="KEGG" id="cten:18248194"/>
<keyword evidence="2" id="KW-0472">Membrane</keyword>
<feature type="region of interest" description="Disordered" evidence="1">
    <location>
        <begin position="1"/>
        <end position="59"/>
    </location>
</feature>
<feature type="transmembrane region" description="Helical" evidence="2">
    <location>
        <begin position="321"/>
        <end position="338"/>
    </location>
</feature>
<dbReference type="HOGENOM" id="CLU_031477_0_0_1"/>
<dbReference type="EMBL" id="GL996528">
    <property type="protein sequence ID" value="EGV61025.1"/>
    <property type="molecule type" value="Genomic_DNA"/>
</dbReference>
<dbReference type="GeneID" id="18248194"/>
<reference evidence="3 4" key="1">
    <citation type="journal article" date="2011" name="Proc. Natl. Acad. Sci. U.S.A.">
        <title>Comparative genomics of xylose-fermenting fungi for enhanced biofuel production.</title>
        <authorList>
            <person name="Wohlbach D.J."/>
            <person name="Kuo A."/>
            <person name="Sato T.K."/>
            <person name="Potts K.M."/>
            <person name="Salamov A.A."/>
            <person name="LaButti K.M."/>
            <person name="Sun H."/>
            <person name="Clum A."/>
            <person name="Pangilinan J.L."/>
            <person name="Lindquist E.A."/>
            <person name="Lucas S."/>
            <person name="Lapidus A."/>
            <person name="Jin M."/>
            <person name="Gunawan C."/>
            <person name="Balan V."/>
            <person name="Dale B.E."/>
            <person name="Jeffries T.W."/>
            <person name="Zinkel R."/>
            <person name="Barry K.W."/>
            <person name="Grigoriev I.V."/>
            <person name="Gasch A.P."/>
        </authorList>
    </citation>
    <scope>NUCLEOTIDE SEQUENCE [LARGE SCALE GENOMIC DNA]</scope>
    <source>
        <strain evidence="4">ATCC 10573 / BCRC 21748 / CBS 615 / JCM 9827 / NBRC 10315 / NRRL Y-1498 / VKM Y-70</strain>
    </source>
</reference>
<protein>
    <recommendedName>
        <fullName evidence="5">Phosphatidate cytidylyltransferase</fullName>
    </recommendedName>
</protein>
<sequence>MSLEGTPLTPQVTRSKPAKTPRSSKKSVFDQTYIEEEDQTYVYAEGVSDDDDDDDVYSDEDDLIAELEDDENTTDVESDLQDKEIINSASRNQVEPEPSNTLGITFDPSKAPSKFRKFLVKHEIIRKGFHSSIGVASLWFYTLGAAHTQFIMPLVVLFVIIFTNDCIRFSNPEINKIVVERFYYLIRESEIDHFNGTLYYLAGLILVFSTLPKDISLMSVLLLSWADTAASTFGRQFGKYTFQITKGKSFAGAMASFAAGIFSCYLQYRFFFVHWPQVNEPGSIMWTPATSKLSIHAYAVLCGAVASFSEFVDLYGIDDNFTIPVLGGFILYGVVKAFET</sequence>
<proteinExistence type="predicted"/>
<dbReference type="GO" id="GO:0006654">
    <property type="term" value="P:phosphatidic acid biosynthetic process"/>
    <property type="evidence" value="ECO:0007669"/>
    <property type="project" value="TreeGrafter"/>
</dbReference>
<feature type="transmembrane region" description="Helical" evidence="2">
    <location>
        <begin position="150"/>
        <end position="170"/>
    </location>
</feature>
<dbReference type="InterPro" id="IPR037997">
    <property type="entry name" value="Dgk1-like"/>
</dbReference>
<gene>
    <name evidence="3" type="ORF">CANTEDRAFT_116161</name>
</gene>
<dbReference type="Proteomes" id="UP000000707">
    <property type="component" value="Unassembled WGS sequence"/>
</dbReference>
<evidence type="ECO:0000313" key="3">
    <source>
        <dbReference type="EMBL" id="EGV61025.1"/>
    </source>
</evidence>
<dbReference type="OrthoDB" id="5673at2759"/>
<evidence type="ECO:0008006" key="5">
    <source>
        <dbReference type="Google" id="ProtNLM"/>
    </source>
</evidence>
<dbReference type="GO" id="GO:0004143">
    <property type="term" value="F:ATP-dependent diacylglycerol kinase activity"/>
    <property type="evidence" value="ECO:0007669"/>
    <property type="project" value="InterPro"/>
</dbReference>
<name>G3BC79_CANTC</name>
<accession>G3BC79</accession>
<keyword evidence="4" id="KW-1185">Reference proteome</keyword>
<feature type="compositionally biased region" description="Basic residues" evidence="1">
    <location>
        <begin position="16"/>
        <end position="25"/>
    </location>
</feature>
<feature type="transmembrane region" description="Helical" evidence="2">
    <location>
        <begin position="250"/>
        <end position="268"/>
    </location>
</feature>
<dbReference type="AlphaFoldDB" id="G3BC79"/>
<evidence type="ECO:0000256" key="1">
    <source>
        <dbReference type="SAM" id="MobiDB-lite"/>
    </source>
</evidence>
<keyword evidence="2" id="KW-1133">Transmembrane helix</keyword>
<dbReference type="PANTHER" id="PTHR31303:SF1">
    <property type="entry name" value="CTP-DEPENDENT DIACYLGLYCEROL KINASE 1"/>
    <property type="match status" value="1"/>
</dbReference>
<evidence type="ECO:0000313" key="4">
    <source>
        <dbReference type="Proteomes" id="UP000000707"/>
    </source>
</evidence>
<feature type="compositionally biased region" description="Acidic residues" evidence="1">
    <location>
        <begin position="47"/>
        <end position="59"/>
    </location>
</feature>
<dbReference type="eggNOG" id="KOG4453">
    <property type="taxonomic scope" value="Eukaryota"/>
</dbReference>
<dbReference type="GO" id="GO:0005789">
    <property type="term" value="C:endoplasmic reticulum membrane"/>
    <property type="evidence" value="ECO:0007669"/>
    <property type="project" value="TreeGrafter"/>
</dbReference>
<evidence type="ECO:0000256" key="2">
    <source>
        <dbReference type="SAM" id="Phobius"/>
    </source>
</evidence>
<organism evidence="4">
    <name type="scientific">Candida tenuis (strain ATCC 10573 / BCRC 21748 / CBS 615 / JCM 9827 / NBRC 10315 / NRRL Y-1498 / VKM Y-70)</name>
    <name type="common">Yeast</name>
    <name type="synonym">Yamadazyma tenuis</name>
    <dbReference type="NCBI Taxonomy" id="590646"/>
    <lineage>
        <taxon>Eukaryota</taxon>
        <taxon>Fungi</taxon>
        <taxon>Dikarya</taxon>
        <taxon>Ascomycota</taxon>
        <taxon>Saccharomycotina</taxon>
        <taxon>Pichiomycetes</taxon>
        <taxon>Debaryomycetaceae</taxon>
        <taxon>Yamadazyma</taxon>
    </lineage>
</organism>
<keyword evidence="2" id="KW-0812">Transmembrane</keyword>